<evidence type="ECO:0000313" key="3">
    <source>
        <dbReference type="Proteomes" id="UP000027138"/>
    </source>
</evidence>
<organism evidence="2 3">
    <name type="scientific">Jatropha curcas</name>
    <name type="common">Barbados nut</name>
    <dbReference type="NCBI Taxonomy" id="180498"/>
    <lineage>
        <taxon>Eukaryota</taxon>
        <taxon>Viridiplantae</taxon>
        <taxon>Streptophyta</taxon>
        <taxon>Embryophyta</taxon>
        <taxon>Tracheophyta</taxon>
        <taxon>Spermatophyta</taxon>
        <taxon>Magnoliopsida</taxon>
        <taxon>eudicotyledons</taxon>
        <taxon>Gunneridae</taxon>
        <taxon>Pentapetalae</taxon>
        <taxon>rosids</taxon>
        <taxon>fabids</taxon>
        <taxon>Malpighiales</taxon>
        <taxon>Euphorbiaceae</taxon>
        <taxon>Crotonoideae</taxon>
        <taxon>Jatropheae</taxon>
        <taxon>Jatropha</taxon>
    </lineage>
</organism>
<protein>
    <submittedName>
        <fullName evidence="2">Uncharacterized protein</fullName>
    </submittedName>
</protein>
<dbReference type="SUPFAM" id="SSF50249">
    <property type="entry name" value="Nucleic acid-binding proteins"/>
    <property type="match status" value="1"/>
</dbReference>
<reference evidence="2 3" key="1">
    <citation type="journal article" date="2014" name="PLoS ONE">
        <title>Global Analysis of Gene Expression Profiles in Physic Nut (Jatropha curcas L.) Seedlings Exposed to Salt Stress.</title>
        <authorList>
            <person name="Zhang L."/>
            <person name="Zhang C."/>
            <person name="Wu P."/>
            <person name="Chen Y."/>
            <person name="Li M."/>
            <person name="Jiang H."/>
            <person name="Wu G."/>
        </authorList>
    </citation>
    <scope>NUCLEOTIDE SEQUENCE [LARGE SCALE GENOMIC DNA]</scope>
    <source>
        <strain evidence="3">cv. GZQX0401</strain>
        <tissue evidence="2">Young leaves</tissue>
    </source>
</reference>
<dbReference type="EMBL" id="KK914570">
    <property type="protein sequence ID" value="KDP32772.1"/>
    <property type="molecule type" value="Genomic_DNA"/>
</dbReference>
<dbReference type="PANTHER" id="PTHR38542:SF2">
    <property type="entry name" value="REPLICATION FACTOR A C-TERMINAL DOMAIN-CONTAINING PROTEIN"/>
    <property type="match status" value="1"/>
</dbReference>
<feature type="region of interest" description="Disordered" evidence="1">
    <location>
        <begin position="330"/>
        <end position="356"/>
    </location>
</feature>
<dbReference type="OrthoDB" id="2446218at2759"/>
<dbReference type="KEGG" id="jcu:105638906"/>
<name>A0A067K9K9_JATCU</name>
<proteinExistence type="predicted"/>
<dbReference type="InterPro" id="IPR012340">
    <property type="entry name" value="NA-bd_OB-fold"/>
</dbReference>
<gene>
    <name evidence="2" type="ORF">JCGZ_12064</name>
</gene>
<dbReference type="Proteomes" id="UP000027138">
    <property type="component" value="Unassembled WGS sequence"/>
</dbReference>
<dbReference type="Gene3D" id="2.40.50.140">
    <property type="entry name" value="Nucleic acid-binding proteins"/>
    <property type="match status" value="1"/>
</dbReference>
<sequence>MTSAIGWYGPLIDLSKASSHIGDFVQLLVVVHRCNPVQYKLSKGGEVIRTDIQVGDDTLPFFSVSLWQKQMATTAVAGDVVLLQNVKITKFGCVVEARTVQFSSLLCLIHPYQLLLSKGVDDIIGQCRAGKTTMEKLVKVIKWVQRAGSALDSIGSNGIEKRKLSRNWMVPEQSESRDCFLLSEVLHLRNSCKAIVNASAGEIFLPITWRALGDYEEEKMFVSRRISNNEDSNIVEDFTCIGCQLCGYPLDSENGFKFKQNSVPLYCPKSSDHLHVAGLIYRPFMLYVWDESEYMPLYVRNKAAELLFGNIKAERVYCCYKGQNHGQNCSQKDPHRERISNGTGKAVVDSCSPDERKRTDNKNVNFHLIWLIILKMLLLPGKNSPLKFEVSVNADLDIEAGKFEMVSVSIPCIRTR</sequence>
<dbReference type="PANTHER" id="PTHR38542">
    <property type="entry name" value="OS04G0450500 PROTEIN"/>
    <property type="match status" value="1"/>
</dbReference>
<evidence type="ECO:0000313" key="2">
    <source>
        <dbReference type="EMBL" id="KDP32772.1"/>
    </source>
</evidence>
<keyword evidence="3" id="KW-1185">Reference proteome</keyword>
<evidence type="ECO:0000256" key="1">
    <source>
        <dbReference type="SAM" id="MobiDB-lite"/>
    </source>
</evidence>
<dbReference type="AlphaFoldDB" id="A0A067K9K9"/>
<accession>A0A067K9K9</accession>